<gene>
    <name evidence="1" type="ORF">JYE49_10065</name>
</gene>
<evidence type="ECO:0000313" key="1">
    <source>
        <dbReference type="EMBL" id="QUC66213.1"/>
    </source>
</evidence>
<organism evidence="1 2">
    <name type="scientific">Aristaeella hokkaidonensis</name>
    <dbReference type="NCBI Taxonomy" id="3046382"/>
    <lineage>
        <taxon>Bacteria</taxon>
        <taxon>Bacillati</taxon>
        <taxon>Bacillota</taxon>
        <taxon>Clostridia</taxon>
        <taxon>Eubacteriales</taxon>
        <taxon>Aristaeellaceae</taxon>
        <taxon>Aristaeella</taxon>
    </lineage>
</organism>
<reference evidence="1" key="1">
    <citation type="submission" date="2021-01" db="EMBL/GenBank/DDBJ databases">
        <title>Complete genome sequence of Clostridiales bacterium R-7.</title>
        <authorList>
            <person name="Mahoney-Kurpe S.C."/>
            <person name="Palevich N."/>
            <person name="Koike S."/>
            <person name="Moon C.D."/>
            <person name="Attwood G.T."/>
        </authorList>
    </citation>
    <scope>NUCLEOTIDE SEQUENCE</scope>
    <source>
        <strain evidence="1">R-7</strain>
    </source>
</reference>
<dbReference type="EMBL" id="CP068393">
    <property type="protein sequence ID" value="QUC66213.1"/>
    <property type="molecule type" value="Genomic_DNA"/>
</dbReference>
<sequence length="207" mass="21955">MQILFILEIIGTIAFAISGAIVGIQKKMDIFGVSILGLTAAVGGGILRDLILNITPPAAFQNPAFAATAIVVSILVFIPAIRNVFEHGKKFYEALILIMDSIGLGLFTVVGVQVATAAMPERNLFLITFVGVLTGVGGGILRDVFAGNTPYIFIKHFYACASIIGAWTCALLWPYTGSVTAMIAGAALTVVLRLLAARFRWSLPKAK</sequence>
<evidence type="ECO:0000313" key="2">
    <source>
        <dbReference type="Proteomes" id="UP000682782"/>
    </source>
</evidence>
<keyword evidence="2" id="KW-1185">Reference proteome</keyword>
<protein>
    <submittedName>
        <fullName evidence="1">TRIC cation channel family protein</fullName>
    </submittedName>
</protein>
<name>A0AC61N5H9_9FIRM</name>
<proteinExistence type="predicted"/>
<dbReference type="Proteomes" id="UP000682782">
    <property type="component" value="Chromosome"/>
</dbReference>
<accession>A0AC61N5H9</accession>